<proteinExistence type="inferred from homology"/>
<reference evidence="6 7" key="1">
    <citation type="submission" date="2016-10" db="EMBL/GenBank/DDBJ databases">
        <authorList>
            <person name="de Groot N.N."/>
        </authorList>
    </citation>
    <scope>NUCLEOTIDE SEQUENCE [LARGE SCALE GENOMIC DNA]</scope>
    <source>
        <strain evidence="6 7">DSM 26915</strain>
    </source>
</reference>
<dbReference type="SUPFAM" id="SSF46785">
    <property type="entry name" value="Winged helix' DNA-binding domain"/>
    <property type="match status" value="1"/>
</dbReference>
<organism evidence="6 7">
    <name type="scientific">Thalassococcus halodurans</name>
    <dbReference type="NCBI Taxonomy" id="373675"/>
    <lineage>
        <taxon>Bacteria</taxon>
        <taxon>Pseudomonadati</taxon>
        <taxon>Pseudomonadota</taxon>
        <taxon>Alphaproteobacteria</taxon>
        <taxon>Rhodobacterales</taxon>
        <taxon>Roseobacteraceae</taxon>
        <taxon>Thalassococcus</taxon>
    </lineage>
</organism>
<keyword evidence="4" id="KW-0804">Transcription</keyword>
<dbReference type="GO" id="GO:0003677">
    <property type="term" value="F:DNA binding"/>
    <property type="evidence" value="ECO:0007669"/>
    <property type="project" value="UniProtKB-KW"/>
</dbReference>
<dbReference type="OrthoDB" id="5297263at2"/>
<evidence type="ECO:0000313" key="6">
    <source>
        <dbReference type="EMBL" id="SEF86909.1"/>
    </source>
</evidence>
<feature type="domain" description="HTH lysR-type" evidence="5">
    <location>
        <begin position="3"/>
        <end position="60"/>
    </location>
</feature>
<keyword evidence="7" id="KW-1185">Reference proteome</keyword>
<keyword evidence="3 6" id="KW-0238">DNA-binding</keyword>
<name>A0A1H5VHV1_9RHOB</name>
<dbReference type="EMBL" id="FNUZ01000002">
    <property type="protein sequence ID" value="SEF86909.1"/>
    <property type="molecule type" value="Genomic_DNA"/>
</dbReference>
<sequence>MKIDPRHLRYLRAIDTHGTFIRAAEAEGISQPALTNKIGILEQQLCVTLIERGRFGARLNAYGKLLLRHARAIDAVLGQAVSEIELAQQGQSGPLIIGATPISMIELIPKALETLDKQNASLRVSVIEEYDDLLLDKLHAGEVDVMIGGLLVDQLTPDVAADPLISLPLEAVVGRSSALWDRNEVSLAELLEHSWALPASGSVIRSYVDAIFVAAGESMTNQYWTCTGLHGLKSMIRKTERVSLMPGHAFRIEAKAGELKGLRLTDPTSSRKLNLLRLKHIQLPPYADLFIDALHAAAEDHVWV</sequence>
<dbReference type="InterPro" id="IPR036390">
    <property type="entry name" value="WH_DNA-bd_sf"/>
</dbReference>
<dbReference type="InterPro" id="IPR005119">
    <property type="entry name" value="LysR_subst-bd"/>
</dbReference>
<dbReference type="InterPro" id="IPR036388">
    <property type="entry name" value="WH-like_DNA-bd_sf"/>
</dbReference>
<gene>
    <name evidence="6" type="ORF">SAMN04488045_1056</name>
</gene>
<evidence type="ECO:0000256" key="3">
    <source>
        <dbReference type="ARBA" id="ARBA00023125"/>
    </source>
</evidence>
<comment type="similarity">
    <text evidence="1">Belongs to the LysR transcriptional regulatory family.</text>
</comment>
<evidence type="ECO:0000259" key="5">
    <source>
        <dbReference type="PROSITE" id="PS50931"/>
    </source>
</evidence>
<evidence type="ECO:0000256" key="1">
    <source>
        <dbReference type="ARBA" id="ARBA00009437"/>
    </source>
</evidence>
<dbReference type="SUPFAM" id="SSF53850">
    <property type="entry name" value="Periplasmic binding protein-like II"/>
    <property type="match status" value="1"/>
</dbReference>
<dbReference type="Proteomes" id="UP000236752">
    <property type="component" value="Unassembled WGS sequence"/>
</dbReference>
<dbReference type="PANTHER" id="PTHR30419">
    <property type="entry name" value="HTH-TYPE TRANSCRIPTIONAL REGULATOR YBHD"/>
    <property type="match status" value="1"/>
</dbReference>
<dbReference type="InterPro" id="IPR000847">
    <property type="entry name" value="LysR_HTH_N"/>
</dbReference>
<evidence type="ECO:0000256" key="4">
    <source>
        <dbReference type="ARBA" id="ARBA00023163"/>
    </source>
</evidence>
<accession>A0A1H5VHV1</accession>
<dbReference type="PROSITE" id="PS50931">
    <property type="entry name" value="HTH_LYSR"/>
    <property type="match status" value="1"/>
</dbReference>
<evidence type="ECO:0000313" key="7">
    <source>
        <dbReference type="Proteomes" id="UP000236752"/>
    </source>
</evidence>
<protein>
    <submittedName>
        <fullName evidence="6">DNA-binding transcriptional regulator, LysR family</fullName>
    </submittedName>
</protein>
<dbReference type="Gene3D" id="3.40.190.290">
    <property type="match status" value="1"/>
</dbReference>
<dbReference type="Pfam" id="PF03466">
    <property type="entry name" value="LysR_substrate"/>
    <property type="match status" value="1"/>
</dbReference>
<dbReference type="GO" id="GO:0005829">
    <property type="term" value="C:cytosol"/>
    <property type="evidence" value="ECO:0007669"/>
    <property type="project" value="TreeGrafter"/>
</dbReference>
<dbReference type="RefSeq" id="WP_103909450.1">
    <property type="nucleotide sequence ID" value="NZ_FNUZ01000002.1"/>
</dbReference>
<dbReference type="Gene3D" id="1.10.10.10">
    <property type="entry name" value="Winged helix-like DNA-binding domain superfamily/Winged helix DNA-binding domain"/>
    <property type="match status" value="1"/>
</dbReference>
<evidence type="ECO:0000256" key="2">
    <source>
        <dbReference type="ARBA" id="ARBA00023015"/>
    </source>
</evidence>
<dbReference type="InterPro" id="IPR050950">
    <property type="entry name" value="HTH-type_LysR_regulators"/>
</dbReference>
<keyword evidence="2" id="KW-0805">Transcription regulation</keyword>
<dbReference type="AlphaFoldDB" id="A0A1H5VHV1"/>
<dbReference type="GO" id="GO:0003700">
    <property type="term" value="F:DNA-binding transcription factor activity"/>
    <property type="evidence" value="ECO:0007669"/>
    <property type="project" value="InterPro"/>
</dbReference>
<dbReference type="Pfam" id="PF00126">
    <property type="entry name" value="HTH_1"/>
    <property type="match status" value="1"/>
</dbReference>
<dbReference type="PANTHER" id="PTHR30419:SF8">
    <property type="entry name" value="NITROGEN ASSIMILATION TRANSCRIPTIONAL ACTIVATOR-RELATED"/>
    <property type="match status" value="1"/>
</dbReference>